<dbReference type="AlphaFoldDB" id="A0A2U1CED9"/>
<dbReference type="OrthoDB" id="8856529at2"/>
<dbReference type="SUPFAM" id="SSF103032">
    <property type="entry name" value="Hypothetical protein YwqG"/>
    <property type="match status" value="1"/>
</dbReference>
<evidence type="ECO:0000313" key="2">
    <source>
        <dbReference type="Proteomes" id="UP000245778"/>
    </source>
</evidence>
<dbReference type="InterPro" id="IPR035948">
    <property type="entry name" value="YwqG-like_sf"/>
</dbReference>
<evidence type="ECO:0000313" key="1">
    <source>
        <dbReference type="EMBL" id="PVY59298.1"/>
    </source>
</evidence>
<accession>A0A2U1CED9</accession>
<name>A0A2U1CED9_9FIRM</name>
<proteinExistence type="predicted"/>
<dbReference type="Pfam" id="PF09234">
    <property type="entry name" value="DUF1963"/>
    <property type="match status" value="1"/>
</dbReference>
<organism evidence="1 2">
    <name type="scientific">Intestinimonas butyriciproducens</name>
    <dbReference type="NCBI Taxonomy" id="1297617"/>
    <lineage>
        <taxon>Bacteria</taxon>
        <taxon>Bacillati</taxon>
        <taxon>Bacillota</taxon>
        <taxon>Clostridia</taxon>
        <taxon>Eubacteriales</taxon>
        <taxon>Intestinimonas</taxon>
    </lineage>
</organism>
<gene>
    <name evidence="1" type="ORF">C7373_102282</name>
</gene>
<protein>
    <submittedName>
        <fullName evidence="1">Uncharacterized protein YwqG</fullName>
    </submittedName>
</protein>
<dbReference type="PANTHER" id="PTHR36436">
    <property type="entry name" value="SLL5081 PROTEIN"/>
    <property type="match status" value="1"/>
</dbReference>
<dbReference type="InterPro" id="IPR015315">
    <property type="entry name" value="DUF1963"/>
</dbReference>
<dbReference type="EMBL" id="QEKK01000002">
    <property type="protein sequence ID" value="PVY59298.1"/>
    <property type="molecule type" value="Genomic_DNA"/>
</dbReference>
<comment type="caution">
    <text evidence="1">The sequence shown here is derived from an EMBL/GenBank/DDBJ whole genome shotgun (WGS) entry which is preliminary data.</text>
</comment>
<reference evidence="1 2" key="1">
    <citation type="submission" date="2018-04" db="EMBL/GenBank/DDBJ databases">
        <title>Genomic Encyclopedia of Type Strains, Phase IV (KMG-IV): sequencing the most valuable type-strain genomes for metagenomic binning, comparative biology and taxonomic classification.</title>
        <authorList>
            <person name="Goeker M."/>
        </authorList>
    </citation>
    <scope>NUCLEOTIDE SEQUENCE [LARGE SCALE GENOMIC DNA]</scope>
    <source>
        <strain evidence="1 2">DSM 26588</strain>
    </source>
</reference>
<dbReference type="PANTHER" id="PTHR36436:SF6">
    <property type="entry name" value="SLL5081 PROTEIN"/>
    <property type="match status" value="1"/>
</dbReference>
<sequence>MNLPEWFHKKRRNSIELLPTDGPEKVELGSSKVGGKPHLPKEFEWYRYEDTNYDGVTARRPLSFLAQINLAEIADLDIDGVLPSRGMLYFFYELETMAWGFDPKDRGCARVLYYEDGPAGLIETEPPGDLKADYLIPEVPISFKNRDEVPDYEEFLEQFGEGIDWDTYEEERTLRGCQASEEPEKVTKLLGYANLIQGSMLLECEMADSGIYCGHPQELPPEEWDRLRENSRDWRLLFQMGTVERDGFELMFGDCGCIYFYIRGEDLAQRRFDRIWMVLQCG</sequence>
<dbReference type="GeneID" id="93229411"/>
<dbReference type="Gene3D" id="2.30.320.10">
    <property type="entry name" value="YwqG-like"/>
    <property type="match status" value="1"/>
</dbReference>
<dbReference type="RefSeq" id="WP_075703773.1">
    <property type="nucleotide sequence ID" value="NZ_CAMREZ010000002.1"/>
</dbReference>
<dbReference type="Proteomes" id="UP000245778">
    <property type="component" value="Unassembled WGS sequence"/>
</dbReference>